<feature type="transmembrane region" description="Helical" evidence="1">
    <location>
        <begin position="134"/>
        <end position="160"/>
    </location>
</feature>
<dbReference type="Pfam" id="PF04397">
    <property type="entry name" value="LytTR"/>
    <property type="match status" value="1"/>
</dbReference>
<feature type="domain" description="HTH LytTR-type" evidence="2">
    <location>
        <begin position="217"/>
        <end position="289"/>
    </location>
</feature>
<evidence type="ECO:0000256" key="1">
    <source>
        <dbReference type="SAM" id="Phobius"/>
    </source>
</evidence>
<feature type="transmembrane region" description="Helical" evidence="1">
    <location>
        <begin position="51"/>
        <end position="70"/>
    </location>
</feature>
<dbReference type="EMBL" id="JBHULX010000027">
    <property type="protein sequence ID" value="MFD2591840.1"/>
    <property type="molecule type" value="Genomic_DNA"/>
</dbReference>
<accession>A0ABW5NBN3</accession>
<dbReference type="Proteomes" id="UP001597459">
    <property type="component" value="Unassembled WGS sequence"/>
</dbReference>
<comment type="caution">
    <text evidence="3">The sequence shown here is derived from an EMBL/GenBank/DDBJ whole genome shotgun (WGS) entry which is preliminary data.</text>
</comment>
<dbReference type="GO" id="GO:0003677">
    <property type="term" value="F:DNA binding"/>
    <property type="evidence" value="ECO:0007669"/>
    <property type="project" value="UniProtKB-KW"/>
</dbReference>
<keyword evidence="3" id="KW-0238">DNA-binding</keyword>
<dbReference type="RefSeq" id="WP_378298190.1">
    <property type="nucleotide sequence ID" value="NZ_JBHULX010000027.1"/>
</dbReference>
<protein>
    <submittedName>
        <fullName evidence="3">LytTR family DNA-binding domain-containing protein</fullName>
    </submittedName>
</protein>
<evidence type="ECO:0000259" key="2">
    <source>
        <dbReference type="PROSITE" id="PS50930"/>
    </source>
</evidence>
<keyword evidence="1" id="KW-1133">Transmembrane helix</keyword>
<feature type="transmembrane region" description="Helical" evidence="1">
    <location>
        <begin position="90"/>
        <end position="114"/>
    </location>
</feature>
<dbReference type="SMART" id="SM00850">
    <property type="entry name" value="LytTR"/>
    <property type="match status" value="1"/>
</dbReference>
<proteinExistence type="predicted"/>
<name>A0ABW5NBN3_9FLAO</name>
<evidence type="ECO:0000313" key="4">
    <source>
        <dbReference type="Proteomes" id="UP001597459"/>
    </source>
</evidence>
<feature type="transmembrane region" description="Helical" evidence="1">
    <location>
        <begin position="21"/>
        <end position="39"/>
    </location>
</feature>
<dbReference type="PROSITE" id="PS50930">
    <property type="entry name" value="HTH_LYTTR"/>
    <property type="match status" value="1"/>
</dbReference>
<evidence type="ECO:0000313" key="3">
    <source>
        <dbReference type="EMBL" id="MFD2591840.1"/>
    </source>
</evidence>
<dbReference type="InterPro" id="IPR007492">
    <property type="entry name" value="LytTR_DNA-bd_dom"/>
</dbReference>
<keyword evidence="1" id="KW-0812">Transmembrane</keyword>
<keyword evidence="1" id="KW-0472">Membrane</keyword>
<sequence>MFSIYKVLLQQHYRPYTLYDVRKSTIITFIVSFLFLYAFKPITISEYKIESQLVIITFYSICAAAAYFIVTKIFKPDKKAYWPYLYEIALLLSTMVLAYIMISIGSIFLLAYLLKLITSIKEEFILPSFFFKEVLLYVGVIGGLIYMLINFSDLVVFMIYKKPLNITLGINTSIELEFKGKNKNEYLKINSIDLVCVKSQGHYVEINYIDISNYQLKTVVYRLNMKDVEKIVYHSSSIVRCHNSYFINLNFIRSLISNGKKWNVLVDHINAKIPVSQSKVYIVKEKLSKLENGLF</sequence>
<keyword evidence="4" id="KW-1185">Reference proteome</keyword>
<gene>
    <name evidence="3" type="ORF">ACFSTE_13470</name>
</gene>
<organism evidence="3 4">
    <name type="scientific">Aquimarina hainanensis</name>
    <dbReference type="NCBI Taxonomy" id="1578017"/>
    <lineage>
        <taxon>Bacteria</taxon>
        <taxon>Pseudomonadati</taxon>
        <taxon>Bacteroidota</taxon>
        <taxon>Flavobacteriia</taxon>
        <taxon>Flavobacteriales</taxon>
        <taxon>Flavobacteriaceae</taxon>
        <taxon>Aquimarina</taxon>
    </lineage>
</organism>
<reference evidence="4" key="1">
    <citation type="journal article" date="2019" name="Int. J. Syst. Evol. Microbiol.">
        <title>The Global Catalogue of Microorganisms (GCM) 10K type strain sequencing project: providing services to taxonomists for standard genome sequencing and annotation.</title>
        <authorList>
            <consortium name="The Broad Institute Genomics Platform"/>
            <consortium name="The Broad Institute Genome Sequencing Center for Infectious Disease"/>
            <person name="Wu L."/>
            <person name="Ma J."/>
        </authorList>
    </citation>
    <scope>NUCLEOTIDE SEQUENCE [LARGE SCALE GENOMIC DNA]</scope>
    <source>
        <strain evidence="4">KCTC 42423</strain>
    </source>
</reference>
<dbReference type="Gene3D" id="2.40.50.1020">
    <property type="entry name" value="LytTr DNA-binding domain"/>
    <property type="match status" value="1"/>
</dbReference>